<comment type="caution">
    <text evidence="1">The sequence shown here is derived from an EMBL/GenBank/DDBJ whole genome shotgun (WGS) entry which is preliminary data.</text>
</comment>
<organism evidence="1 2">
    <name type="scientific">Perilla frutescens var. hirtella</name>
    <name type="common">Perilla citriodora</name>
    <name type="synonym">Perilla setoyensis</name>
    <dbReference type="NCBI Taxonomy" id="608512"/>
    <lineage>
        <taxon>Eukaryota</taxon>
        <taxon>Viridiplantae</taxon>
        <taxon>Streptophyta</taxon>
        <taxon>Embryophyta</taxon>
        <taxon>Tracheophyta</taxon>
        <taxon>Spermatophyta</taxon>
        <taxon>Magnoliopsida</taxon>
        <taxon>eudicotyledons</taxon>
        <taxon>Gunneridae</taxon>
        <taxon>Pentapetalae</taxon>
        <taxon>asterids</taxon>
        <taxon>lamiids</taxon>
        <taxon>Lamiales</taxon>
        <taxon>Lamiaceae</taxon>
        <taxon>Nepetoideae</taxon>
        <taxon>Elsholtzieae</taxon>
        <taxon>Perilla</taxon>
    </lineage>
</organism>
<accession>A0AAD4IY64</accession>
<sequence>MQPTTNKLHLGREVDNDTYRGVLVRAFKELSTLPPLSFYPSECRRSDGEENPAAAIEITLWSLSATLPYLSCHSILGKAEEATRKKTQPPRLKSLSPSGLCRRIMQIFLFPQ</sequence>
<proteinExistence type="predicted"/>
<reference evidence="1 2" key="1">
    <citation type="journal article" date="2021" name="Nat. Commun.">
        <title>Incipient diploidization of the medicinal plant Perilla within 10,000 years.</title>
        <authorList>
            <person name="Zhang Y."/>
            <person name="Shen Q."/>
            <person name="Leng L."/>
            <person name="Zhang D."/>
            <person name="Chen S."/>
            <person name="Shi Y."/>
            <person name="Ning Z."/>
            <person name="Chen S."/>
        </authorList>
    </citation>
    <scope>NUCLEOTIDE SEQUENCE [LARGE SCALE GENOMIC DNA]</scope>
    <source>
        <strain evidence="2">cv. PC099</strain>
    </source>
</reference>
<protein>
    <submittedName>
        <fullName evidence="1">Uncharacterized protein</fullName>
    </submittedName>
</protein>
<evidence type="ECO:0000313" key="2">
    <source>
        <dbReference type="Proteomes" id="UP001190926"/>
    </source>
</evidence>
<keyword evidence="2" id="KW-1185">Reference proteome</keyword>
<dbReference type="Proteomes" id="UP001190926">
    <property type="component" value="Unassembled WGS sequence"/>
</dbReference>
<evidence type="ECO:0000313" key="1">
    <source>
        <dbReference type="EMBL" id="KAH6823459.1"/>
    </source>
</evidence>
<gene>
    <name evidence="1" type="ORF">C2S53_019583</name>
</gene>
<dbReference type="AlphaFoldDB" id="A0AAD4IY64"/>
<name>A0AAD4IY64_PERFH</name>
<dbReference type="EMBL" id="SDAM02000862">
    <property type="protein sequence ID" value="KAH6823459.1"/>
    <property type="molecule type" value="Genomic_DNA"/>
</dbReference>